<feature type="transmembrane region" description="Helical" evidence="2">
    <location>
        <begin position="21"/>
        <end position="41"/>
    </location>
</feature>
<dbReference type="AlphaFoldDB" id="A0ABC8SF92"/>
<dbReference type="InterPro" id="IPR033249">
    <property type="entry name" value="CLE_plant"/>
</dbReference>
<evidence type="ECO:0000256" key="1">
    <source>
        <dbReference type="SAM" id="MobiDB-lite"/>
    </source>
</evidence>
<evidence type="ECO:0000313" key="3">
    <source>
        <dbReference type="EMBL" id="CAK9154751.1"/>
    </source>
</evidence>
<keyword evidence="4" id="KW-1185">Reference proteome</keyword>
<sequence>MTVSSEEERTRGGRRRHATARIALFFFFIVLIFSQLFSSFAQNDKVGGSGQSPARKTRVFGTVPVHAASIPPTHLSGTDDDDSDDIYDDDKRIVHTGPNPLHN</sequence>
<name>A0ABC8SF92_9AQUA</name>
<feature type="compositionally biased region" description="Acidic residues" evidence="1">
    <location>
        <begin position="78"/>
        <end position="88"/>
    </location>
</feature>
<dbReference type="PANTHER" id="PTHR34545">
    <property type="entry name" value="CLAVATA3/ESR (CLE)-RELATED PROTEIN 22"/>
    <property type="match status" value="1"/>
</dbReference>
<gene>
    <name evidence="3" type="ORF">ILEXP_LOCUS23108</name>
</gene>
<dbReference type="PANTHER" id="PTHR34545:SF7">
    <property type="entry name" value="CLAVATA3_ESR (CLE)-RELATED PROTEIN 16"/>
    <property type="match status" value="1"/>
</dbReference>
<proteinExistence type="predicted"/>
<dbReference type="Proteomes" id="UP001642360">
    <property type="component" value="Unassembled WGS sequence"/>
</dbReference>
<dbReference type="EMBL" id="CAUOFW020002580">
    <property type="protein sequence ID" value="CAK9154751.1"/>
    <property type="molecule type" value="Genomic_DNA"/>
</dbReference>
<accession>A0ABC8SF92</accession>
<protein>
    <submittedName>
        <fullName evidence="3">Uncharacterized protein</fullName>
    </submittedName>
</protein>
<feature type="region of interest" description="Disordered" evidence="1">
    <location>
        <begin position="68"/>
        <end position="103"/>
    </location>
</feature>
<reference evidence="3 4" key="1">
    <citation type="submission" date="2024-02" db="EMBL/GenBank/DDBJ databases">
        <authorList>
            <person name="Vignale AGUSTIN F."/>
            <person name="Sosa J E."/>
            <person name="Modenutti C."/>
        </authorList>
    </citation>
    <scope>NUCLEOTIDE SEQUENCE [LARGE SCALE GENOMIC DNA]</scope>
</reference>
<evidence type="ECO:0000313" key="4">
    <source>
        <dbReference type="Proteomes" id="UP001642360"/>
    </source>
</evidence>
<keyword evidence="2" id="KW-0472">Membrane</keyword>
<comment type="caution">
    <text evidence="3">The sequence shown here is derived from an EMBL/GenBank/DDBJ whole genome shotgun (WGS) entry which is preliminary data.</text>
</comment>
<keyword evidence="2" id="KW-0812">Transmembrane</keyword>
<organism evidence="3 4">
    <name type="scientific">Ilex paraguariensis</name>
    <name type="common">yerba mate</name>
    <dbReference type="NCBI Taxonomy" id="185542"/>
    <lineage>
        <taxon>Eukaryota</taxon>
        <taxon>Viridiplantae</taxon>
        <taxon>Streptophyta</taxon>
        <taxon>Embryophyta</taxon>
        <taxon>Tracheophyta</taxon>
        <taxon>Spermatophyta</taxon>
        <taxon>Magnoliopsida</taxon>
        <taxon>eudicotyledons</taxon>
        <taxon>Gunneridae</taxon>
        <taxon>Pentapetalae</taxon>
        <taxon>asterids</taxon>
        <taxon>campanulids</taxon>
        <taxon>Aquifoliales</taxon>
        <taxon>Aquifoliaceae</taxon>
        <taxon>Ilex</taxon>
    </lineage>
</organism>
<keyword evidence="2" id="KW-1133">Transmembrane helix</keyword>
<evidence type="ECO:0000256" key="2">
    <source>
        <dbReference type="SAM" id="Phobius"/>
    </source>
</evidence>